<evidence type="ECO:0000256" key="6">
    <source>
        <dbReference type="ARBA" id="ARBA00023136"/>
    </source>
</evidence>
<dbReference type="InterPro" id="IPR051907">
    <property type="entry name" value="DoxX-like_oxidoreductase"/>
</dbReference>
<dbReference type="PANTHER" id="PTHR33452:SF1">
    <property type="entry name" value="INNER MEMBRANE PROTEIN YPHA-RELATED"/>
    <property type="match status" value="1"/>
</dbReference>
<comment type="caution">
    <text evidence="8">The sequence shown here is derived from an EMBL/GenBank/DDBJ whole genome shotgun (WGS) entry which is preliminary data.</text>
</comment>
<keyword evidence="6 7" id="KW-0472">Membrane</keyword>
<sequence>MNLLDRIGGWGDNHHPRWLDIIRFALGIFLFWKGVMFIQNRDDLITLINTHRDWAALSVGMAHFIIFAHLLGGLFIALGLLTRLAIIVNLPILVGALFFANSPTGLFSAHTVLWQTVLCLCMMIFFLVEGSGPWSIDGHWRRHPEEVA</sequence>
<gene>
    <name evidence="8" type="ORF">DCC81_23210</name>
</gene>
<dbReference type="PANTHER" id="PTHR33452">
    <property type="entry name" value="OXIDOREDUCTASE CATD-RELATED"/>
    <property type="match status" value="1"/>
</dbReference>
<feature type="transmembrane region" description="Helical" evidence="7">
    <location>
        <begin position="112"/>
        <end position="132"/>
    </location>
</feature>
<keyword evidence="9" id="KW-1185">Reference proteome</keyword>
<comment type="similarity">
    <text evidence="2">Belongs to the DoxX family.</text>
</comment>
<dbReference type="EMBL" id="QCYK01000003">
    <property type="protein sequence ID" value="PUZ23301.1"/>
    <property type="molecule type" value="Genomic_DNA"/>
</dbReference>
<evidence type="ECO:0000256" key="1">
    <source>
        <dbReference type="ARBA" id="ARBA00004651"/>
    </source>
</evidence>
<evidence type="ECO:0000256" key="3">
    <source>
        <dbReference type="ARBA" id="ARBA00022475"/>
    </source>
</evidence>
<organism evidence="8 9">
    <name type="scientific">Chitinophaga parva</name>
    <dbReference type="NCBI Taxonomy" id="2169414"/>
    <lineage>
        <taxon>Bacteria</taxon>
        <taxon>Pseudomonadati</taxon>
        <taxon>Bacteroidota</taxon>
        <taxon>Chitinophagia</taxon>
        <taxon>Chitinophagales</taxon>
        <taxon>Chitinophagaceae</taxon>
        <taxon>Chitinophaga</taxon>
    </lineage>
</organism>
<evidence type="ECO:0000256" key="7">
    <source>
        <dbReference type="SAM" id="Phobius"/>
    </source>
</evidence>
<keyword evidence="5 7" id="KW-1133">Transmembrane helix</keyword>
<feature type="transmembrane region" description="Helical" evidence="7">
    <location>
        <begin position="21"/>
        <end position="39"/>
    </location>
</feature>
<feature type="transmembrane region" description="Helical" evidence="7">
    <location>
        <begin position="84"/>
        <end position="100"/>
    </location>
</feature>
<evidence type="ECO:0000256" key="2">
    <source>
        <dbReference type="ARBA" id="ARBA00006679"/>
    </source>
</evidence>
<keyword evidence="3" id="KW-1003">Cell membrane</keyword>
<evidence type="ECO:0000256" key="5">
    <source>
        <dbReference type="ARBA" id="ARBA00022989"/>
    </source>
</evidence>
<name>A0A2T7BDY9_9BACT</name>
<feature type="transmembrane region" description="Helical" evidence="7">
    <location>
        <begin position="54"/>
        <end position="77"/>
    </location>
</feature>
<dbReference type="InterPro" id="IPR032808">
    <property type="entry name" value="DoxX"/>
</dbReference>
<protein>
    <submittedName>
        <fullName evidence="8">DoxX family protein</fullName>
    </submittedName>
</protein>
<accession>A0A2T7BDY9</accession>
<dbReference type="GO" id="GO:0005886">
    <property type="term" value="C:plasma membrane"/>
    <property type="evidence" value="ECO:0007669"/>
    <property type="project" value="UniProtKB-SubCell"/>
</dbReference>
<evidence type="ECO:0000313" key="8">
    <source>
        <dbReference type="EMBL" id="PUZ23301.1"/>
    </source>
</evidence>
<dbReference type="AlphaFoldDB" id="A0A2T7BDY9"/>
<reference evidence="8 9" key="1">
    <citation type="submission" date="2018-04" db="EMBL/GenBank/DDBJ databases">
        <title>Chitinophaga fuyangensis sp. nov., isolated from soil in a chemical factory.</title>
        <authorList>
            <person name="Chen K."/>
        </authorList>
    </citation>
    <scope>NUCLEOTIDE SEQUENCE [LARGE SCALE GENOMIC DNA]</scope>
    <source>
        <strain evidence="8 9">LY-1</strain>
    </source>
</reference>
<evidence type="ECO:0000256" key="4">
    <source>
        <dbReference type="ARBA" id="ARBA00022692"/>
    </source>
</evidence>
<dbReference type="Pfam" id="PF07681">
    <property type="entry name" value="DoxX"/>
    <property type="match status" value="1"/>
</dbReference>
<evidence type="ECO:0000313" key="9">
    <source>
        <dbReference type="Proteomes" id="UP000244450"/>
    </source>
</evidence>
<comment type="subcellular location">
    <subcellularLocation>
        <location evidence="1">Cell membrane</location>
        <topology evidence="1">Multi-pass membrane protein</topology>
    </subcellularLocation>
</comment>
<dbReference type="Proteomes" id="UP000244450">
    <property type="component" value="Unassembled WGS sequence"/>
</dbReference>
<keyword evidence="4 7" id="KW-0812">Transmembrane</keyword>
<proteinExistence type="inferred from homology"/>
<dbReference type="RefSeq" id="WP_108689045.1">
    <property type="nucleotide sequence ID" value="NZ_QCYK01000003.1"/>
</dbReference>
<dbReference type="OrthoDB" id="680764at2"/>